<evidence type="ECO:0000256" key="6">
    <source>
        <dbReference type="SAM" id="Phobius"/>
    </source>
</evidence>
<feature type="transmembrane region" description="Helical" evidence="6">
    <location>
        <begin position="180"/>
        <end position="200"/>
    </location>
</feature>
<dbReference type="AlphaFoldDB" id="A0A5R9ABT3"/>
<protein>
    <submittedName>
        <fullName evidence="8">MFS transporter</fullName>
    </submittedName>
</protein>
<evidence type="ECO:0000256" key="5">
    <source>
        <dbReference type="SAM" id="MobiDB-lite"/>
    </source>
</evidence>
<dbReference type="GO" id="GO:0005886">
    <property type="term" value="C:plasma membrane"/>
    <property type="evidence" value="ECO:0007669"/>
    <property type="project" value="UniProtKB-SubCell"/>
</dbReference>
<dbReference type="SUPFAM" id="SSF103473">
    <property type="entry name" value="MFS general substrate transporter"/>
    <property type="match status" value="1"/>
</dbReference>
<keyword evidence="2 6" id="KW-0812">Transmembrane</keyword>
<dbReference type="PROSITE" id="PS50850">
    <property type="entry name" value="MFS"/>
    <property type="match status" value="1"/>
</dbReference>
<feature type="transmembrane region" description="Helical" evidence="6">
    <location>
        <begin position="258"/>
        <end position="277"/>
    </location>
</feature>
<dbReference type="InterPro" id="IPR052714">
    <property type="entry name" value="MFS_Exporter"/>
</dbReference>
<name>A0A5R9ABT3_9MICC</name>
<feature type="domain" description="Major facilitator superfamily (MFS) profile" evidence="7">
    <location>
        <begin position="23"/>
        <end position="400"/>
    </location>
</feature>
<keyword evidence="4 6" id="KW-0472">Membrane</keyword>
<feature type="transmembrane region" description="Helical" evidence="6">
    <location>
        <begin position="114"/>
        <end position="137"/>
    </location>
</feature>
<feature type="transmembrane region" description="Helical" evidence="6">
    <location>
        <begin position="312"/>
        <end position="334"/>
    </location>
</feature>
<reference evidence="8 9" key="1">
    <citation type="submission" date="2019-05" db="EMBL/GenBank/DDBJ databases">
        <title>Nesterenkonia sp. GY239, isolated from the Southern Atlantic Ocean.</title>
        <authorList>
            <person name="Zhang G."/>
        </authorList>
    </citation>
    <scope>NUCLEOTIDE SEQUENCE [LARGE SCALE GENOMIC DNA]</scope>
    <source>
        <strain evidence="8 9">GY239</strain>
    </source>
</reference>
<dbReference type="InterPro" id="IPR020846">
    <property type="entry name" value="MFS_dom"/>
</dbReference>
<feature type="transmembrane region" description="Helical" evidence="6">
    <location>
        <begin position="20"/>
        <end position="47"/>
    </location>
</feature>
<dbReference type="Pfam" id="PF07690">
    <property type="entry name" value="MFS_1"/>
    <property type="match status" value="1"/>
</dbReference>
<dbReference type="GO" id="GO:0022857">
    <property type="term" value="F:transmembrane transporter activity"/>
    <property type="evidence" value="ECO:0007669"/>
    <property type="project" value="InterPro"/>
</dbReference>
<accession>A0A5R9ABT3</accession>
<feature type="transmembrane region" description="Helical" evidence="6">
    <location>
        <begin position="149"/>
        <end position="168"/>
    </location>
</feature>
<dbReference type="PANTHER" id="PTHR23531:SF1">
    <property type="entry name" value="QUINOLENE RESISTANCE PROTEIN NORA"/>
    <property type="match status" value="1"/>
</dbReference>
<evidence type="ECO:0000313" key="9">
    <source>
        <dbReference type="Proteomes" id="UP000306544"/>
    </source>
</evidence>
<comment type="subcellular location">
    <subcellularLocation>
        <location evidence="1">Cell membrane</location>
        <topology evidence="1">Multi-pass membrane protein</topology>
    </subcellularLocation>
</comment>
<feature type="transmembrane region" description="Helical" evidence="6">
    <location>
        <begin position="221"/>
        <end position="246"/>
    </location>
</feature>
<feature type="transmembrane region" description="Helical" evidence="6">
    <location>
        <begin position="289"/>
        <end position="306"/>
    </location>
</feature>
<feature type="transmembrane region" description="Helical" evidence="6">
    <location>
        <begin position="90"/>
        <end position="108"/>
    </location>
</feature>
<keyword evidence="3 6" id="KW-1133">Transmembrane helix</keyword>
<dbReference type="InterPro" id="IPR036259">
    <property type="entry name" value="MFS_trans_sf"/>
</dbReference>
<dbReference type="Gene3D" id="1.20.1250.20">
    <property type="entry name" value="MFS general substrate transporter like domains"/>
    <property type="match status" value="2"/>
</dbReference>
<sequence length="448" mass="48167">MSPPHERINYVDQDTKEPLLSWNFLLAILINLAITTAFFILVTGMAVYAATEFGAGQTAAGFAASAFVIGALGARFFAGKYVNTLGRKPTLVICLGLFALAGVLYLWVDSYQWLIILRLGHGVALGFGQTALTAAVFDIIPRNRRGEGSGYYLLANSLPPALGPLAAIQLTERHGFDGMFYAVMIVSAVAFLCACLVNTPEVKRRGMPIRDRLRLRPSDVIEPRAFSIALVATLLGLSFASVMTFLNGYAQSLGMSDGASLYFVVYAATMLVVRLFMGRVQDRYGDNPVVIPALAAFAVSMVLLAWSPNQAVMVVSGVLAGFGFGSLLPAIQAIIASKLRTYRISIGISTFFIMMDLGFGLAPLALGPLVDLWGFHVMYAGCAGVVVGAIVLYWLVHGKYGVRQGVARRRTRGWVNEATGVMPHLPPQPEEKDDDDTDEAPSAKTPGV</sequence>
<organism evidence="8 9">
    <name type="scientific">Nesterenkonia sphaerica</name>
    <dbReference type="NCBI Taxonomy" id="1804988"/>
    <lineage>
        <taxon>Bacteria</taxon>
        <taxon>Bacillati</taxon>
        <taxon>Actinomycetota</taxon>
        <taxon>Actinomycetes</taxon>
        <taxon>Micrococcales</taxon>
        <taxon>Micrococcaceae</taxon>
        <taxon>Nesterenkonia</taxon>
    </lineage>
</organism>
<feature type="transmembrane region" description="Helical" evidence="6">
    <location>
        <begin position="346"/>
        <end position="366"/>
    </location>
</feature>
<evidence type="ECO:0000256" key="4">
    <source>
        <dbReference type="ARBA" id="ARBA00023136"/>
    </source>
</evidence>
<dbReference type="EMBL" id="VAWA01000008">
    <property type="protein sequence ID" value="TLP75594.1"/>
    <property type="molecule type" value="Genomic_DNA"/>
</dbReference>
<keyword evidence="9" id="KW-1185">Reference proteome</keyword>
<feature type="region of interest" description="Disordered" evidence="5">
    <location>
        <begin position="418"/>
        <end position="448"/>
    </location>
</feature>
<evidence type="ECO:0000259" key="7">
    <source>
        <dbReference type="PROSITE" id="PS50850"/>
    </source>
</evidence>
<dbReference type="OrthoDB" id="9814001at2"/>
<dbReference type="CDD" id="cd17489">
    <property type="entry name" value="MFS_YfcJ_like"/>
    <property type="match status" value="1"/>
</dbReference>
<proteinExistence type="predicted"/>
<gene>
    <name evidence="8" type="ORF">FEF27_08040</name>
</gene>
<evidence type="ECO:0000256" key="3">
    <source>
        <dbReference type="ARBA" id="ARBA00022989"/>
    </source>
</evidence>
<evidence type="ECO:0000256" key="1">
    <source>
        <dbReference type="ARBA" id="ARBA00004651"/>
    </source>
</evidence>
<feature type="transmembrane region" description="Helical" evidence="6">
    <location>
        <begin position="372"/>
        <end position="396"/>
    </location>
</feature>
<feature type="transmembrane region" description="Helical" evidence="6">
    <location>
        <begin position="59"/>
        <end position="78"/>
    </location>
</feature>
<evidence type="ECO:0000313" key="8">
    <source>
        <dbReference type="EMBL" id="TLP75594.1"/>
    </source>
</evidence>
<dbReference type="Proteomes" id="UP000306544">
    <property type="component" value="Unassembled WGS sequence"/>
</dbReference>
<evidence type="ECO:0000256" key="2">
    <source>
        <dbReference type="ARBA" id="ARBA00022692"/>
    </source>
</evidence>
<comment type="caution">
    <text evidence="8">The sequence shown here is derived from an EMBL/GenBank/DDBJ whole genome shotgun (WGS) entry which is preliminary data.</text>
</comment>
<dbReference type="PANTHER" id="PTHR23531">
    <property type="entry name" value="QUINOLENE RESISTANCE PROTEIN NORA"/>
    <property type="match status" value="1"/>
</dbReference>
<dbReference type="InterPro" id="IPR011701">
    <property type="entry name" value="MFS"/>
</dbReference>